<accession>A0A0G1KD46</accession>
<evidence type="ECO:0000313" key="3">
    <source>
        <dbReference type="Proteomes" id="UP000034032"/>
    </source>
</evidence>
<reference evidence="2 3" key="1">
    <citation type="journal article" date="2015" name="Nature">
        <title>rRNA introns, odd ribosomes, and small enigmatic genomes across a large radiation of phyla.</title>
        <authorList>
            <person name="Brown C.T."/>
            <person name="Hug L.A."/>
            <person name="Thomas B.C."/>
            <person name="Sharon I."/>
            <person name="Castelle C.J."/>
            <person name="Singh A."/>
            <person name="Wilkins M.J."/>
            <person name="Williams K.H."/>
            <person name="Banfield J.F."/>
        </authorList>
    </citation>
    <scope>NUCLEOTIDE SEQUENCE [LARGE SCALE GENOMIC DNA]</scope>
</reference>
<dbReference type="Proteomes" id="UP000034032">
    <property type="component" value="Unassembled WGS sequence"/>
</dbReference>
<protein>
    <submittedName>
        <fullName evidence="2">Uncharacterized protein</fullName>
    </submittedName>
</protein>
<feature type="coiled-coil region" evidence="1">
    <location>
        <begin position="2"/>
        <end position="29"/>
    </location>
</feature>
<dbReference type="AlphaFoldDB" id="A0A0G1KD46"/>
<keyword evidence="1" id="KW-0175">Coiled coil</keyword>
<organism evidence="2 3">
    <name type="scientific">Candidatus Yanofskybacteria bacterium GW2011_GWA2_44_9</name>
    <dbReference type="NCBI Taxonomy" id="1619025"/>
    <lineage>
        <taxon>Bacteria</taxon>
        <taxon>Candidatus Yanofskyibacteriota</taxon>
    </lineage>
</organism>
<proteinExistence type="predicted"/>
<evidence type="ECO:0000313" key="2">
    <source>
        <dbReference type="EMBL" id="KKT81631.1"/>
    </source>
</evidence>
<gene>
    <name evidence="2" type="ORF">UW79_C0016G0023</name>
</gene>
<name>A0A0G1KD46_9BACT</name>
<sequence>MTDECREDLEELKELVESAKVRIARRENSSARFPARWEMIELMLRGVPRRDISLKGDDDGRLRIEVKYQGVIFCIHNATPQQISFLSRIFS</sequence>
<dbReference type="EMBL" id="LCJR01000016">
    <property type="protein sequence ID" value="KKT81631.1"/>
    <property type="molecule type" value="Genomic_DNA"/>
</dbReference>
<comment type="caution">
    <text evidence="2">The sequence shown here is derived from an EMBL/GenBank/DDBJ whole genome shotgun (WGS) entry which is preliminary data.</text>
</comment>
<evidence type="ECO:0000256" key="1">
    <source>
        <dbReference type="SAM" id="Coils"/>
    </source>
</evidence>